<dbReference type="PRINTS" id="PR00344">
    <property type="entry name" value="BCTRLSENSOR"/>
</dbReference>
<dbReference type="Gene3D" id="1.10.287.130">
    <property type="match status" value="1"/>
</dbReference>
<dbReference type="RefSeq" id="WP_092434026.1">
    <property type="nucleotide sequence ID" value="NZ_FMYP01000001.1"/>
</dbReference>
<evidence type="ECO:0000256" key="11">
    <source>
        <dbReference type="SAM" id="Phobius"/>
    </source>
</evidence>
<keyword evidence="7 13" id="KW-0418">Kinase</keyword>
<evidence type="ECO:0000313" key="13">
    <source>
        <dbReference type="EMBL" id="SDB81377.1"/>
    </source>
</evidence>
<dbReference type="SUPFAM" id="SSF55874">
    <property type="entry name" value="ATPase domain of HSP90 chaperone/DNA topoisomerase II/histidine kinase"/>
    <property type="match status" value="1"/>
</dbReference>
<evidence type="ECO:0000256" key="8">
    <source>
        <dbReference type="ARBA" id="ARBA00022840"/>
    </source>
</evidence>
<dbReference type="Pfam" id="PF08269">
    <property type="entry name" value="dCache_2"/>
    <property type="match status" value="1"/>
</dbReference>
<dbReference type="Gene3D" id="3.30.565.10">
    <property type="entry name" value="Histidine kinase-like ATPase, C-terminal domain"/>
    <property type="match status" value="1"/>
</dbReference>
<dbReference type="InterPro" id="IPR005467">
    <property type="entry name" value="His_kinase_dom"/>
</dbReference>
<dbReference type="InterPro" id="IPR036890">
    <property type="entry name" value="HATPase_C_sf"/>
</dbReference>
<dbReference type="PANTHER" id="PTHR43711">
    <property type="entry name" value="TWO-COMPONENT HISTIDINE KINASE"/>
    <property type="match status" value="1"/>
</dbReference>
<dbReference type="InterPro" id="IPR036097">
    <property type="entry name" value="HisK_dim/P_sf"/>
</dbReference>
<dbReference type="EMBL" id="FMYP01000001">
    <property type="protein sequence ID" value="SDB81377.1"/>
    <property type="molecule type" value="Genomic_DNA"/>
</dbReference>
<evidence type="ECO:0000256" key="9">
    <source>
        <dbReference type="ARBA" id="ARBA00023012"/>
    </source>
</evidence>
<evidence type="ECO:0000256" key="5">
    <source>
        <dbReference type="ARBA" id="ARBA00022679"/>
    </source>
</evidence>
<name>A0A1G6GHA4_9BACT</name>
<dbReference type="SUPFAM" id="SSF55785">
    <property type="entry name" value="PYP-like sensor domain (PAS domain)"/>
    <property type="match status" value="1"/>
</dbReference>
<keyword evidence="11" id="KW-1133">Transmembrane helix</keyword>
<evidence type="ECO:0000313" key="14">
    <source>
        <dbReference type="Proteomes" id="UP000199452"/>
    </source>
</evidence>
<evidence type="ECO:0000256" key="10">
    <source>
        <dbReference type="ARBA" id="ARBA00023136"/>
    </source>
</evidence>
<dbReference type="InterPro" id="IPR004358">
    <property type="entry name" value="Sig_transdc_His_kin-like_C"/>
</dbReference>
<evidence type="ECO:0000256" key="2">
    <source>
        <dbReference type="ARBA" id="ARBA00004370"/>
    </source>
</evidence>
<evidence type="ECO:0000256" key="4">
    <source>
        <dbReference type="ARBA" id="ARBA00022553"/>
    </source>
</evidence>
<dbReference type="OrthoDB" id="9796457at2"/>
<reference evidence="13 14" key="1">
    <citation type="submission" date="2016-09" db="EMBL/GenBank/DDBJ databases">
        <authorList>
            <person name="Capua I."/>
            <person name="De Benedictis P."/>
            <person name="Joannis T."/>
            <person name="Lombin L.H."/>
            <person name="Cattoli G."/>
        </authorList>
    </citation>
    <scope>NUCLEOTIDE SEQUENCE [LARGE SCALE GENOMIC DNA]</scope>
    <source>
        <strain evidence="13 14">A7P-90m</strain>
    </source>
</reference>
<protein>
    <recommendedName>
        <fullName evidence="3">histidine kinase</fullName>
        <ecNumber evidence="3">2.7.13.3</ecNumber>
    </recommendedName>
</protein>
<keyword evidence="4" id="KW-0597">Phosphoprotein</keyword>
<dbReference type="InterPro" id="IPR003594">
    <property type="entry name" value="HATPase_dom"/>
</dbReference>
<dbReference type="GO" id="GO:0000155">
    <property type="term" value="F:phosphorelay sensor kinase activity"/>
    <property type="evidence" value="ECO:0007669"/>
    <property type="project" value="InterPro"/>
</dbReference>
<comment type="subcellular location">
    <subcellularLocation>
        <location evidence="2">Membrane</location>
    </subcellularLocation>
</comment>
<dbReference type="EC" id="2.7.13.3" evidence="3"/>
<dbReference type="SMART" id="SM00388">
    <property type="entry name" value="HisKA"/>
    <property type="match status" value="1"/>
</dbReference>
<dbReference type="AlphaFoldDB" id="A0A1G6GHA4"/>
<evidence type="ECO:0000256" key="7">
    <source>
        <dbReference type="ARBA" id="ARBA00022777"/>
    </source>
</evidence>
<dbReference type="InterPro" id="IPR004010">
    <property type="entry name" value="Double_Cache_2"/>
</dbReference>
<feature type="transmembrane region" description="Helical" evidence="11">
    <location>
        <begin position="340"/>
        <end position="362"/>
    </location>
</feature>
<dbReference type="Gene3D" id="3.30.450.20">
    <property type="entry name" value="PAS domain"/>
    <property type="match status" value="2"/>
</dbReference>
<dbReference type="PROSITE" id="PS50109">
    <property type="entry name" value="HIS_KIN"/>
    <property type="match status" value="1"/>
</dbReference>
<proteinExistence type="predicted"/>
<dbReference type="InterPro" id="IPR003661">
    <property type="entry name" value="HisK_dim/P_dom"/>
</dbReference>
<dbReference type="FunFam" id="1.10.287.130:FF:000038">
    <property type="entry name" value="Sensory transduction histidine kinase"/>
    <property type="match status" value="1"/>
</dbReference>
<dbReference type="InterPro" id="IPR050736">
    <property type="entry name" value="Sensor_HK_Regulatory"/>
</dbReference>
<dbReference type="InterPro" id="IPR035965">
    <property type="entry name" value="PAS-like_dom_sf"/>
</dbReference>
<dbReference type="Pfam" id="PF02518">
    <property type="entry name" value="HATPase_c"/>
    <property type="match status" value="1"/>
</dbReference>
<feature type="domain" description="Histidine kinase" evidence="12">
    <location>
        <begin position="562"/>
        <end position="784"/>
    </location>
</feature>
<dbReference type="SUPFAM" id="SSF47384">
    <property type="entry name" value="Homodimeric domain of signal transducing histidine kinase"/>
    <property type="match status" value="1"/>
</dbReference>
<keyword evidence="14" id="KW-1185">Reference proteome</keyword>
<evidence type="ECO:0000259" key="12">
    <source>
        <dbReference type="PROSITE" id="PS50109"/>
    </source>
</evidence>
<dbReference type="GO" id="GO:0016020">
    <property type="term" value="C:membrane"/>
    <property type="evidence" value="ECO:0007669"/>
    <property type="project" value="UniProtKB-SubCell"/>
</dbReference>
<keyword evidence="9" id="KW-0902">Two-component regulatory system</keyword>
<accession>A0A1G6GHA4</accession>
<dbReference type="Proteomes" id="UP000199452">
    <property type="component" value="Unassembled WGS sequence"/>
</dbReference>
<comment type="catalytic activity">
    <reaction evidence="1">
        <text>ATP + protein L-histidine = ADP + protein N-phospho-L-histidine.</text>
        <dbReference type="EC" id="2.7.13.3"/>
    </reaction>
</comment>
<keyword evidence="11" id="KW-0812">Transmembrane</keyword>
<keyword evidence="8" id="KW-0067">ATP-binding</keyword>
<evidence type="ECO:0000256" key="3">
    <source>
        <dbReference type="ARBA" id="ARBA00012438"/>
    </source>
</evidence>
<sequence length="785" mass="89884">MQQKPIKTIASAIRRYVLMVSVISFSIVFFLNLGLEYRKLRMEGIQVRADYLKQQKATIQEEVTKAINLIEFKRIRSFKEIETELQRLVLEGSKNPSYTTRLDSPQSISELTQPNHQCIANKGRCLTHVFSIAVDKLSPLLSNGILKNPYRELITTNQVLDLLKKTGECKLIHRSNTSENPTETIIHLIKPSLTHPIVFGIAQDWTLQLKETKTEILRELARYRFGPNQEGYIFVNTWSGDPLIINGELAIGKPNMFDITDPNGVKVLQKERELARSSNGGFMEYSWKKLPRPGVDTIPMKKISFIMGVMDWKWIVGAGLYLDELEQLAAISEEKQIKSFYSSIFSFGFFLVISFVLTSVFAKFLQKKINKNTESLQDFVTAISQKEEKVNLKKWDFDFYDFNLLARHIGGIELSRRAMEDNFKRLVSLYPNPTIIQNDDGIQFVNEAWVNQVGYTVEDIPTNNHWFSLAYPDPELRTHLLKKWKIFIETDPLDGKTVVDVPVVCKDGTTKLFTFRTSRVLDDQLMVTLYDSTKQKQYEQELLYAKQKAEESDRLKSAFLANMSHEIRTPMNAIVGFSSLLQKQGLSEQKKEKYINFIRNSGNTLLNLINDIIDISKIESGQLKIIYQETDINKLLTEIHAIEREIFKREEFSDVMLRMDCSAKVTMQVDPARLKQIFTNLISNARKFTAKGSVEFGIYPVKAEDASITFFCKDSGVGIPPERLITIFERFRTYDFDSGERVTRGTGLGLSITQNLIELMGGAIKVESKLGEGSTFTFVLPRHNA</sequence>
<dbReference type="STRING" id="1640674.SAMN05216323_100165"/>
<evidence type="ECO:0000256" key="6">
    <source>
        <dbReference type="ARBA" id="ARBA00022741"/>
    </source>
</evidence>
<dbReference type="FunFam" id="3.30.565.10:FF:000006">
    <property type="entry name" value="Sensor histidine kinase WalK"/>
    <property type="match status" value="1"/>
</dbReference>
<keyword evidence="6" id="KW-0547">Nucleotide-binding</keyword>
<keyword evidence="10 11" id="KW-0472">Membrane</keyword>
<dbReference type="CDD" id="cd16922">
    <property type="entry name" value="HATPase_EvgS-ArcB-TorS-like"/>
    <property type="match status" value="1"/>
</dbReference>
<dbReference type="GO" id="GO:0005524">
    <property type="term" value="F:ATP binding"/>
    <property type="evidence" value="ECO:0007669"/>
    <property type="project" value="UniProtKB-KW"/>
</dbReference>
<gene>
    <name evidence="13" type="ORF">SAMN05216323_100165</name>
</gene>
<keyword evidence="5" id="KW-0808">Transferase</keyword>
<dbReference type="SMART" id="SM00387">
    <property type="entry name" value="HATPase_c"/>
    <property type="match status" value="1"/>
</dbReference>
<dbReference type="CDD" id="cd00082">
    <property type="entry name" value="HisKA"/>
    <property type="match status" value="1"/>
</dbReference>
<dbReference type="PANTHER" id="PTHR43711:SF31">
    <property type="entry name" value="HISTIDINE KINASE"/>
    <property type="match status" value="1"/>
</dbReference>
<dbReference type="Pfam" id="PF00512">
    <property type="entry name" value="HisKA"/>
    <property type="match status" value="1"/>
</dbReference>
<organism evidence="13 14">
    <name type="scientific">Williamwhitmania taraxaci</name>
    <dbReference type="NCBI Taxonomy" id="1640674"/>
    <lineage>
        <taxon>Bacteria</taxon>
        <taxon>Pseudomonadati</taxon>
        <taxon>Bacteroidota</taxon>
        <taxon>Bacteroidia</taxon>
        <taxon>Bacteroidales</taxon>
        <taxon>Williamwhitmaniaceae</taxon>
        <taxon>Williamwhitmania</taxon>
    </lineage>
</organism>
<feature type="transmembrane region" description="Helical" evidence="11">
    <location>
        <begin position="16"/>
        <end position="35"/>
    </location>
</feature>
<evidence type="ECO:0000256" key="1">
    <source>
        <dbReference type="ARBA" id="ARBA00000085"/>
    </source>
</evidence>